<keyword evidence="2" id="KW-1185">Reference proteome</keyword>
<sequence>MIPWVDVKLSKLLLLQE</sequence>
<gene>
    <name evidence="1" type="ORF">Gogos_010000</name>
</gene>
<reference evidence="1 2" key="1">
    <citation type="journal article" date="2019" name="Genome Biol. Evol.">
        <title>Insights into the evolution of the New World diploid cottons (Gossypium, subgenus Houzingenia) based on genome sequencing.</title>
        <authorList>
            <person name="Grover C.E."/>
            <person name="Arick M.A. 2nd"/>
            <person name="Thrash A."/>
            <person name="Conover J.L."/>
            <person name="Sanders W.S."/>
            <person name="Peterson D.G."/>
            <person name="Frelichowski J.E."/>
            <person name="Scheffler J.A."/>
            <person name="Scheffler B.E."/>
            <person name="Wendel J.F."/>
        </authorList>
    </citation>
    <scope>NUCLEOTIDE SEQUENCE [LARGE SCALE GENOMIC DNA]</scope>
    <source>
        <strain evidence="1">5</strain>
        <tissue evidence="1">Leaf</tissue>
    </source>
</reference>
<protein>
    <submittedName>
        <fullName evidence="1">Uncharacterized protein</fullName>
    </submittedName>
</protein>
<evidence type="ECO:0000313" key="1">
    <source>
        <dbReference type="EMBL" id="MBA0736447.1"/>
    </source>
</evidence>
<dbReference type="Proteomes" id="UP000593579">
    <property type="component" value="Unassembled WGS sequence"/>
</dbReference>
<dbReference type="AlphaFoldDB" id="A0A7J9BJS4"/>
<name>A0A7J9BJS4_GOSGO</name>
<evidence type="ECO:0000313" key="2">
    <source>
        <dbReference type="Proteomes" id="UP000593579"/>
    </source>
</evidence>
<dbReference type="EMBL" id="JABEZY010000004">
    <property type="protein sequence ID" value="MBA0736447.1"/>
    <property type="molecule type" value="Genomic_DNA"/>
</dbReference>
<proteinExistence type="predicted"/>
<comment type="caution">
    <text evidence="1">The sequence shown here is derived from an EMBL/GenBank/DDBJ whole genome shotgun (WGS) entry which is preliminary data.</text>
</comment>
<accession>A0A7J9BJS4</accession>
<organism evidence="1 2">
    <name type="scientific">Gossypium gossypioides</name>
    <name type="common">Mexican cotton</name>
    <name type="synonym">Selera gossypioides</name>
    <dbReference type="NCBI Taxonomy" id="34282"/>
    <lineage>
        <taxon>Eukaryota</taxon>
        <taxon>Viridiplantae</taxon>
        <taxon>Streptophyta</taxon>
        <taxon>Embryophyta</taxon>
        <taxon>Tracheophyta</taxon>
        <taxon>Spermatophyta</taxon>
        <taxon>Magnoliopsida</taxon>
        <taxon>eudicotyledons</taxon>
        <taxon>Gunneridae</taxon>
        <taxon>Pentapetalae</taxon>
        <taxon>rosids</taxon>
        <taxon>malvids</taxon>
        <taxon>Malvales</taxon>
        <taxon>Malvaceae</taxon>
        <taxon>Malvoideae</taxon>
        <taxon>Gossypium</taxon>
    </lineage>
</organism>